<dbReference type="OrthoDB" id="572496at2"/>
<dbReference type="RefSeq" id="WP_035618313.1">
    <property type="nucleotide sequence ID" value="NZ_ARYK01000008.1"/>
</dbReference>
<dbReference type="InterPro" id="IPR000182">
    <property type="entry name" value="GNAT_dom"/>
</dbReference>
<evidence type="ECO:0000313" key="4">
    <source>
        <dbReference type="EMBL" id="KCZ89477.1"/>
    </source>
</evidence>
<gene>
    <name evidence="4" type="ORF">HJO_14702</name>
</gene>
<dbReference type="EMBL" id="ARYK01000008">
    <property type="protein sequence ID" value="KCZ89477.1"/>
    <property type="molecule type" value="Genomic_DNA"/>
</dbReference>
<accession>A0A059FFV2</accession>
<dbReference type="Proteomes" id="UP000025171">
    <property type="component" value="Unassembled WGS sequence"/>
</dbReference>
<protein>
    <submittedName>
        <fullName evidence="4">Acetyltransferase</fullName>
    </submittedName>
</protein>
<dbReference type="STRING" id="1280950.HJO_14702"/>
<dbReference type="CDD" id="cd04301">
    <property type="entry name" value="NAT_SF"/>
    <property type="match status" value="1"/>
</dbReference>
<feature type="domain" description="N-acetyltransferase" evidence="3">
    <location>
        <begin position="8"/>
        <end position="162"/>
    </location>
</feature>
<keyword evidence="2" id="KW-0012">Acyltransferase</keyword>
<dbReference type="Pfam" id="PF00583">
    <property type="entry name" value="Acetyltransf_1"/>
    <property type="match status" value="1"/>
</dbReference>
<comment type="caution">
    <text evidence="4">The sequence shown here is derived from an EMBL/GenBank/DDBJ whole genome shotgun (WGS) entry which is preliminary data.</text>
</comment>
<sequence length="178" mass="20016">MRRLPEDYSITRVAPEEIPALIAIDLAAGELFNDTGLIDEDALDDHVPPDVFAQAIETRHLITVRDGKGQPVGFALTSNRGGTLYLDQISVHPDHGRQGLGAALIERVVDEAKARKLRQITLSTFRELAWNGPFYHRLGFREIPREKLADWMLDLEKAQAASLDISQRCFMARRTGWL</sequence>
<evidence type="ECO:0000256" key="2">
    <source>
        <dbReference type="ARBA" id="ARBA00023315"/>
    </source>
</evidence>
<organism evidence="4 5">
    <name type="scientific">Hyphomonas johnsonii MHS-2</name>
    <dbReference type="NCBI Taxonomy" id="1280950"/>
    <lineage>
        <taxon>Bacteria</taxon>
        <taxon>Pseudomonadati</taxon>
        <taxon>Pseudomonadota</taxon>
        <taxon>Alphaproteobacteria</taxon>
        <taxon>Hyphomonadales</taxon>
        <taxon>Hyphomonadaceae</taxon>
        <taxon>Hyphomonas</taxon>
    </lineage>
</organism>
<proteinExistence type="predicted"/>
<evidence type="ECO:0000256" key="1">
    <source>
        <dbReference type="ARBA" id="ARBA00022679"/>
    </source>
</evidence>
<keyword evidence="1 4" id="KW-0808">Transferase</keyword>
<dbReference type="AlphaFoldDB" id="A0A059FFV2"/>
<dbReference type="SUPFAM" id="SSF55729">
    <property type="entry name" value="Acyl-CoA N-acyltransferases (Nat)"/>
    <property type="match status" value="1"/>
</dbReference>
<reference evidence="4 5" key="1">
    <citation type="journal article" date="2014" name="Antonie Van Leeuwenhoek">
        <title>Hyphomonas beringensis sp. nov. and Hyphomonas chukchiensis sp. nov., isolated from surface seawater of the Bering Sea and Chukchi Sea.</title>
        <authorList>
            <person name="Li C."/>
            <person name="Lai Q."/>
            <person name="Li G."/>
            <person name="Dong C."/>
            <person name="Wang J."/>
            <person name="Liao Y."/>
            <person name="Shao Z."/>
        </authorList>
    </citation>
    <scope>NUCLEOTIDE SEQUENCE [LARGE SCALE GENOMIC DNA]</scope>
    <source>
        <strain evidence="4 5">MHS-2</strain>
    </source>
</reference>
<dbReference type="PANTHER" id="PTHR43800:SF1">
    <property type="entry name" value="PEPTIDYL-LYSINE N-ACETYLTRANSFERASE YJAB"/>
    <property type="match status" value="1"/>
</dbReference>
<evidence type="ECO:0000313" key="5">
    <source>
        <dbReference type="Proteomes" id="UP000025171"/>
    </source>
</evidence>
<dbReference type="GO" id="GO:0016747">
    <property type="term" value="F:acyltransferase activity, transferring groups other than amino-acyl groups"/>
    <property type="evidence" value="ECO:0007669"/>
    <property type="project" value="InterPro"/>
</dbReference>
<name>A0A059FFV2_9PROT</name>
<evidence type="ECO:0000259" key="3">
    <source>
        <dbReference type="PROSITE" id="PS51186"/>
    </source>
</evidence>
<dbReference type="eggNOG" id="COG0456">
    <property type="taxonomic scope" value="Bacteria"/>
</dbReference>
<keyword evidence="5" id="KW-1185">Reference proteome</keyword>
<dbReference type="Gene3D" id="3.40.630.30">
    <property type="match status" value="1"/>
</dbReference>
<dbReference type="InterPro" id="IPR016181">
    <property type="entry name" value="Acyl_CoA_acyltransferase"/>
</dbReference>
<dbReference type="PANTHER" id="PTHR43800">
    <property type="entry name" value="PEPTIDYL-LYSINE N-ACETYLTRANSFERASE YJAB"/>
    <property type="match status" value="1"/>
</dbReference>
<dbReference type="PATRIC" id="fig|1280950.3.peg.2952"/>
<dbReference type="PROSITE" id="PS51186">
    <property type="entry name" value="GNAT"/>
    <property type="match status" value="1"/>
</dbReference>